<comment type="caution">
    <text evidence="1">The sequence shown here is derived from an EMBL/GenBank/DDBJ whole genome shotgun (WGS) entry which is preliminary data.</text>
</comment>
<dbReference type="EMBL" id="BAAAJK010000053">
    <property type="protein sequence ID" value="GAA1401942.1"/>
    <property type="molecule type" value="Genomic_DNA"/>
</dbReference>
<keyword evidence="2" id="KW-1185">Reference proteome</keyword>
<accession>A0ABN1Y9Z3</accession>
<organism evidence="1 2">
    <name type="scientific">Pseudonocardia kongjuensis</name>
    <dbReference type="NCBI Taxonomy" id="102227"/>
    <lineage>
        <taxon>Bacteria</taxon>
        <taxon>Bacillati</taxon>
        <taxon>Actinomycetota</taxon>
        <taxon>Actinomycetes</taxon>
        <taxon>Pseudonocardiales</taxon>
        <taxon>Pseudonocardiaceae</taxon>
        <taxon>Pseudonocardia</taxon>
    </lineage>
</organism>
<dbReference type="RefSeq" id="WP_344029367.1">
    <property type="nucleotide sequence ID" value="NZ_BAAAJK010000053.1"/>
</dbReference>
<evidence type="ECO:0000313" key="1">
    <source>
        <dbReference type="EMBL" id="GAA1401942.1"/>
    </source>
</evidence>
<dbReference type="Proteomes" id="UP001501414">
    <property type="component" value="Unassembled WGS sequence"/>
</dbReference>
<proteinExistence type="predicted"/>
<name>A0ABN1Y9Z3_9PSEU</name>
<sequence length="80" mass="9023">MGTVHVVPMHDLVQHTVADLDLTDWEQHAPPGQWLIVRIHDHEPDQSCACTPSTELVPNDHGPDGWLVTHHSLDGREQHE</sequence>
<gene>
    <name evidence="1" type="ORF">GCM10009613_61090</name>
</gene>
<reference evidence="1 2" key="1">
    <citation type="journal article" date="2019" name="Int. J. Syst. Evol. Microbiol.">
        <title>The Global Catalogue of Microorganisms (GCM) 10K type strain sequencing project: providing services to taxonomists for standard genome sequencing and annotation.</title>
        <authorList>
            <consortium name="The Broad Institute Genomics Platform"/>
            <consortium name="The Broad Institute Genome Sequencing Center for Infectious Disease"/>
            <person name="Wu L."/>
            <person name="Ma J."/>
        </authorList>
    </citation>
    <scope>NUCLEOTIDE SEQUENCE [LARGE SCALE GENOMIC DNA]</scope>
    <source>
        <strain evidence="1 2">JCM 11896</strain>
    </source>
</reference>
<protein>
    <submittedName>
        <fullName evidence="1">Uncharacterized protein</fullName>
    </submittedName>
</protein>
<evidence type="ECO:0000313" key="2">
    <source>
        <dbReference type="Proteomes" id="UP001501414"/>
    </source>
</evidence>